<dbReference type="AlphaFoldDB" id="A0A8D8M7U7"/>
<sequence length="111" mass="12101">MGICRSFACAPKFLFSLQMADTRLLSCSSSFLVKLSFPGLLLYRNILLGALPPMLSTVCPISILPFISSGYTLCVISLASLLLSSNFLLVSVSTRLKLVEFLSFLLPSNFL</sequence>
<keyword evidence="1" id="KW-0812">Transmembrane</keyword>
<dbReference type="EMBL" id="HBUF01055742">
    <property type="protein sequence ID" value="CAG6623804.1"/>
    <property type="molecule type" value="Transcribed_RNA"/>
</dbReference>
<evidence type="ECO:0000313" key="2">
    <source>
        <dbReference type="EMBL" id="CAG6623804.1"/>
    </source>
</evidence>
<feature type="transmembrane region" description="Helical" evidence="1">
    <location>
        <begin position="24"/>
        <end position="43"/>
    </location>
</feature>
<protein>
    <submittedName>
        <fullName evidence="2">Uncharacterized protein</fullName>
    </submittedName>
</protein>
<proteinExistence type="predicted"/>
<accession>A0A8D8M7U7</accession>
<reference evidence="2" key="1">
    <citation type="submission" date="2021-05" db="EMBL/GenBank/DDBJ databases">
        <authorList>
            <person name="Alioto T."/>
            <person name="Alioto T."/>
            <person name="Gomez Garrido J."/>
        </authorList>
    </citation>
    <scope>NUCLEOTIDE SEQUENCE</scope>
</reference>
<name>A0A8D8M7U7_9HEMI</name>
<keyword evidence="1" id="KW-1133">Transmembrane helix</keyword>
<evidence type="ECO:0000256" key="1">
    <source>
        <dbReference type="SAM" id="Phobius"/>
    </source>
</evidence>
<keyword evidence="1" id="KW-0472">Membrane</keyword>
<organism evidence="2">
    <name type="scientific">Cacopsylla melanoneura</name>
    <dbReference type="NCBI Taxonomy" id="428564"/>
    <lineage>
        <taxon>Eukaryota</taxon>
        <taxon>Metazoa</taxon>
        <taxon>Ecdysozoa</taxon>
        <taxon>Arthropoda</taxon>
        <taxon>Hexapoda</taxon>
        <taxon>Insecta</taxon>
        <taxon>Pterygota</taxon>
        <taxon>Neoptera</taxon>
        <taxon>Paraneoptera</taxon>
        <taxon>Hemiptera</taxon>
        <taxon>Sternorrhyncha</taxon>
        <taxon>Psylloidea</taxon>
        <taxon>Psyllidae</taxon>
        <taxon>Psyllinae</taxon>
        <taxon>Cacopsylla</taxon>
    </lineage>
</organism>
<feature type="transmembrane region" description="Helical" evidence="1">
    <location>
        <begin position="63"/>
        <end position="89"/>
    </location>
</feature>